<accession>X6PAF7</accession>
<feature type="region of interest" description="Disordered" evidence="2">
    <location>
        <begin position="858"/>
        <end position="923"/>
    </location>
</feature>
<dbReference type="InterPro" id="IPR005554">
    <property type="entry name" value="NOL6/Upt22"/>
</dbReference>
<feature type="region of interest" description="Disordered" evidence="2">
    <location>
        <begin position="217"/>
        <end position="238"/>
    </location>
</feature>
<gene>
    <name evidence="6" type="ORF">RFI_01548</name>
</gene>
<dbReference type="OrthoDB" id="10251401at2759"/>
<dbReference type="AlphaFoldDB" id="X6PAF7"/>
<dbReference type="GO" id="GO:0006364">
    <property type="term" value="P:rRNA processing"/>
    <property type="evidence" value="ECO:0007669"/>
    <property type="project" value="TreeGrafter"/>
</dbReference>
<dbReference type="InterPro" id="IPR035369">
    <property type="entry name" value="Nrap_D4"/>
</dbReference>
<dbReference type="GO" id="GO:0032040">
    <property type="term" value="C:small-subunit processome"/>
    <property type="evidence" value="ECO:0007669"/>
    <property type="project" value="TreeGrafter"/>
</dbReference>
<dbReference type="GO" id="GO:0006409">
    <property type="term" value="P:tRNA export from nucleus"/>
    <property type="evidence" value="ECO:0007669"/>
    <property type="project" value="TreeGrafter"/>
</dbReference>
<evidence type="ECO:0000313" key="7">
    <source>
        <dbReference type="Proteomes" id="UP000023152"/>
    </source>
</evidence>
<evidence type="ECO:0000259" key="5">
    <source>
        <dbReference type="Pfam" id="PF17406"/>
    </source>
</evidence>
<keyword evidence="1" id="KW-0539">Nucleus</keyword>
<dbReference type="Pfam" id="PF17404">
    <property type="entry name" value="Nrap_D3"/>
    <property type="match status" value="1"/>
</dbReference>
<feature type="compositionally biased region" description="Basic residues" evidence="2">
    <location>
        <begin position="858"/>
        <end position="868"/>
    </location>
</feature>
<dbReference type="PANTHER" id="PTHR17972:SF0">
    <property type="entry name" value="NUCLEOLAR PROTEIN 6"/>
    <property type="match status" value="1"/>
</dbReference>
<evidence type="ECO:0000259" key="4">
    <source>
        <dbReference type="Pfam" id="PF17405"/>
    </source>
</evidence>
<dbReference type="PANTHER" id="PTHR17972">
    <property type="entry name" value="NUCLEOLAR RNA-ASSOCIATED PROTEIN"/>
    <property type="match status" value="1"/>
</dbReference>
<dbReference type="Proteomes" id="UP000023152">
    <property type="component" value="Unassembled WGS sequence"/>
</dbReference>
<feature type="compositionally biased region" description="Polar residues" evidence="2">
    <location>
        <begin position="882"/>
        <end position="893"/>
    </location>
</feature>
<feature type="domain" description="Nrap protein" evidence="3">
    <location>
        <begin position="367"/>
        <end position="497"/>
    </location>
</feature>
<evidence type="ECO:0000256" key="2">
    <source>
        <dbReference type="SAM" id="MobiDB-lite"/>
    </source>
</evidence>
<feature type="compositionally biased region" description="Low complexity" evidence="2">
    <location>
        <begin position="400"/>
        <end position="418"/>
    </location>
</feature>
<dbReference type="GO" id="GO:0032545">
    <property type="term" value="C:CURI complex"/>
    <property type="evidence" value="ECO:0007669"/>
    <property type="project" value="TreeGrafter"/>
</dbReference>
<feature type="compositionally biased region" description="Acidic residues" evidence="2">
    <location>
        <begin position="1"/>
        <end position="26"/>
    </location>
</feature>
<comment type="similarity">
    <text evidence="1">Belongs to the NRAP family.</text>
</comment>
<dbReference type="EMBL" id="ASPP01001545">
    <property type="protein sequence ID" value="ETO35515.1"/>
    <property type="molecule type" value="Genomic_DNA"/>
</dbReference>
<comment type="subcellular location">
    <subcellularLocation>
        <location evidence="1">Nucleus</location>
        <location evidence="1">Nucleolus</location>
    </subcellularLocation>
</comment>
<dbReference type="GO" id="GO:0034456">
    <property type="term" value="C:UTP-C complex"/>
    <property type="evidence" value="ECO:0007669"/>
    <property type="project" value="TreeGrafter"/>
</dbReference>
<feature type="region of interest" description="Disordered" evidence="2">
    <location>
        <begin position="1"/>
        <end position="31"/>
    </location>
</feature>
<feature type="region of interest" description="Disordered" evidence="2">
    <location>
        <begin position="170"/>
        <end position="199"/>
    </location>
</feature>
<feature type="region of interest" description="Disordered" evidence="2">
    <location>
        <begin position="399"/>
        <end position="418"/>
    </location>
</feature>
<name>X6PAF7_RETFI</name>
<feature type="non-terminal residue" evidence="6">
    <location>
        <position position="1"/>
    </location>
</feature>
<keyword evidence="1" id="KW-0694">RNA-binding</keyword>
<organism evidence="6 7">
    <name type="scientific">Reticulomyxa filosa</name>
    <dbReference type="NCBI Taxonomy" id="46433"/>
    <lineage>
        <taxon>Eukaryota</taxon>
        <taxon>Sar</taxon>
        <taxon>Rhizaria</taxon>
        <taxon>Retaria</taxon>
        <taxon>Foraminifera</taxon>
        <taxon>Monothalamids</taxon>
        <taxon>Reticulomyxidae</taxon>
        <taxon>Reticulomyxa</taxon>
    </lineage>
</organism>
<evidence type="ECO:0000313" key="6">
    <source>
        <dbReference type="EMBL" id="ETO35515.1"/>
    </source>
</evidence>
<feature type="compositionally biased region" description="Basic and acidic residues" evidence="2">
    <location>
        <begin position="869"/>
        <end position="878"/>
    </location>
</feature>
<feature type="compositionally biased region" description="Low complexity" evidence="2">
    <location>
        <begin position="170"/>
        <end position="189"/>
    </location>
</feature>
<sequence>NDDDNDDDDNDDNDDDDNDDDGDDEEMKAMKRKKERDLFLEIALRGQWDWKDLEYEGKEKKQLDKERGMYLQQVLEDLLMKRQFAAFREACEENPNLHRALVWIKAWWQRCHDANHDYGLNLTINTFHISLFLLHMHRCFHADIWDSPLIICAKWFELVSRQQLGSWLTTSSSSLSSSSSSLSSSSVSTKNDNDSNEPQVMVGTGLSIHTMKGRDPLMQSTNIWNDDNDDGEKKRRAQDDPEWKWQWLQQQMRHMYPVYLWDSQWKGIVNYSFRVSRFCYIHWVRQCEKASALLNDLVEQLPWMEHPDGWGYKRQLNPKDFDIVSAPLIAYHEKAMHNWLAGGKVSFWHAHDAWIEVQVPASQFTSNVFWFHSIEHILWQALQDRIVSLYLYLRNKSKSDTTTNASSSSSSSSSSNSSSDLVVIGLQLKPNHNDPLLIGPLSDTPAELTFRQFWGPHAVKKRFSDGVVNSAVIIPQNFISNGRSIEWMATYALQSHVADIGQVHCLIEPLLSCLPFQSNALLKKAFDQLESRLMALAKRRVIPLELSNISCCHPSLWGSHVMIDPILPHTDDLSFKYVSCTLEDNIQCIPVVIRFEPTSEWPLGHPKASKYLKMALYIRIRKALARDSIISLVATDSIDILLKGSNLVARASGRDAVSGLQWVRKGCFTGKIDEHVLIMLVCDIFMNNDVYDTPQSAFQGLLRFLALMAEFDWLNTPYVCNFGNLSQESGSGSSNSDSNNSSTNKTMDPIKSVPVAHRYRLYQTRMLNLRGNGDGLYCMFVVVPGFDNESKWTRPRIATCCRCCNRPIFRHARDYLSVFKPPVRKEFHFIVHLKPEFISTNAVLVTSSSTAVTALEKLRKKQKRKGKKKEKEKEKENGENVPSKSSLENNTGEVVNKTLKRSLEDVTTSTNESNKKQKITSTGNNRAVRDLDTQDAYVAGLDILAWLAQEITLRLDGIETYWDQSGGAAIFCKFARERPPQEDALFVAVWELGKGLIDRIELC</sequence>
<proteinExistence type="inferred from homology"/>
<reference evidence="6 7" key="1">
    <citation type="journal article" date="2013" name="Curr. Biol.">
        <title>The Genome of the Foraminiferan Reticulomyxa filosa.</title>
        <authorList>
            <person name="Glockner G."/>
            <person name="Hulsmann N."/>
            <person name="Schleicher M."/>
            <person name="Noegel A.A."/>
            <person name="Eichinger L."/>
            <person name="Gallinger C."/>
            <person name="Pawlowski J."/>
            <person name="Sierra R."/>
            <person name="Euteneuer U."/>
            <person name="Pillet L."/>
            <person name="Moustafa A."/>
            <person name="Platzer M."/>
            <person name="Groth M."/>
            <person name="Szafranski K."/>
            <person name="Schliwa M."/>
        </authorList>
    </citation>
    <scope>NUCLEOTIDE SEQUENCE [LARGE SCALE GENOMIC DNA]</scope>
</reference>
<protein>
    <submittedName>
        <fullName evidence="6">Uncharacterized protein</fullName>
    </submittedName>
</protein>
<dbReference type="Pfam" id="PF17406">
    <property type="entry name" value="Nrap_D5"/>
    <property type="match status" value="1"/>
</dbReference>
<dbReference type="InterPro" id="IPR035370">
    <property type="entry name" value="Nrap_D5"/>
</dbReference>
<keyword evidence="7" id="KW-1185">Reference proteome</keyword>
<dbReference type="Pfam" id="PF17405">
    <property type="entry name" value="Nrap_D4"/>
    <property type="match status" value="1"/>
</dbReference>
<comment type="caution">
    <text evidence="6">The sequence shown here is derived from an EMBL/GenBank/DDBJ whole genome shotgun (WGS) entry which is preliminary data.</text>
</comment>
<dbReference type="InterPro" id="IPR035368">
    <property type="entry name" value="Nrap_D3"/>
</dbReference>
<dbReference type="GO" id="GO:0003723">
    <property type="term" value="F:RNA binding"/>
    <property type="evidence" value="ECO:0007669"/>
    <property type="project" value="UniProtKB-KW"/>
</dbReference>
<evidence type="ECO:0000259" key="3">
    <source>
        <dbReference type="Pfam" id="PF17404"/>
    </source>
</evidence>
<feature type="domain" description="Nrap protein" evidence="5">
    <location>
        <begin position="661"/>
        <end position="748"/>
    </location>
</feature>
<feature type="domain" description="Nrap protein" evidence="4">
    <location>
        <begin position="521"/>
        <end position="636"/>
    </location>
</feature>
<feature type="region of interest" description="Disordered" evidence="2">
    <location>
        <begin position="728"/>
        <end position="748"/>
    </location>
</feature>
<evidence type="ECO:0000256" key="1">
    <source>
        <dbReference type="RuleBase" id="RU364032"/>
    </source>
</evidence>
<feature type="compositionally biased region" description="Low complexity" evidence="2">
    <location>
        <begin position="728"/>
        <end position="744"/>
    </location>
</feature>